<comment type="similarity">
    <text evidence="1">Belongs to the LEA type SMP family.</text>
</comment>
<dbReference type="EMBL" id="JACEIK010013002">
    <property type="protein sequence ID" value="MCE3216305.1"/>
    <property type="molecule type" value="Genomic_DNA"/>
</dbReference>
<evidence type="ECO:0000259" key="3">
    <source>
        <dbReference type="Pfam" id="PF04927"/>
    </source>
</evidence>
<reference evidence="4 5" key="1">
    <citation type="journal article" date="2021" name="BMC Genomics">
        <title>Datura genome reveals duplications of psychoactive alkaloid biosynthetic genes and high mutation rate following tissue culture.</title>
        <authorList>
            <person name="Rajewski A."/>
            <person name="Carter-House D."/>
            <person name="Stajich J."/>
            <person name="Litt A."/>
        </authorList>
    </citation>
    <scope>NUCLEOTIDE SEQUENCE [LARGE SCALE GENOMIC DNA]</scope>
    <source>
        <strain evidence="4">AR-01</strain>
    </source>
</reference>
<dbReference type="Pfam" id="PF04927">
    <property type="entry name" value="SMP"/>
    <property type="match status" value="2"/>
</dbReference>
<sequence>MSQEQERRHESPVKHGDVFHVKGELAGETVAPRDAAMIQSMEHRTYGHISKGGPASVMQSAANQNERAGFITHQDVNAAANQGVSITDTDQTGNRMMTESIARQQIVGKDMKLAPLSPEPVSGKTNITIGEALEATALAAGSRPVDYSDAAAIQAAEVRATGRTNIVPDGVAAAARLQLPAILELRRMTTTHNLARSSVMQAQNCHLIRR</sequence>
<proteinExistence type="inferred from homology"/>
<dbReference type="PANTHER" id="PTHR31174">
    <property type="entry name" value="SEED MATURATION FAMILY PROTEIN"/>
    <property type="match status" value="1"/>
</dbReference>
<name>A0ABS8WW67_DATST</name>
<feature type="domain" description="SMP" evidence="3">
    <location>
        <begin position="127"/>
        <end position="175"/>
    </location>
</feature>
<keyword evidence="5" id="KW-1185">Reference proteome</keyword>
<comment type="caution">
    <text evidence="4">The sequence shown here is derived from an EMBL/GenBank/DDBJ whole genome shotgun (WGS) entry which is preliminary data.</text>
</comment>
<evidence type="ECO:0000313" key="4">
    <source>
        <dbReference type="EMBL" id="MCE3216305.1"/>
    </source>
</evidence>
<evidence type="ECO:0000256" key="2">
    <source>
        <dbReference type="ARBA" id="ARBA00022737"/>
    </source>
</evidence>
<keyword evidence="2" id="KW-0677">Repeat</keyword>
<feature type="domain" description="SMP" evidence="3">
    <location>
        <begin position="13"/>
        <end position="68"/>
    </location>
</feature>
<gene>
    <name evidence="4" type="ORF">HAX54_006071</name>
</gene>
<dbReference type="Proteomes" id="UP000823775">
    <property type="component" value="Unassembled WGS sequence"/>
</dbReference>
<organism evidence="4 5">
    <name type="scientific">Datura stramonium</name>
    <name type="common">Jimsonweed</name>
    <name type="synonym">Common thornapple</name>
    <dbReference type="NCBI Taxonomy" id="4076"/>
    <lineage>
        <taxon>Eukaryota</taxon>
        <taxon>Viridiplantae</taxon>
        <taxon>Streptophyta</taxon>
        <taxon>Embryophyta</taxon>
        <taxon>Tracheophyta</taxon>
        <taxon>Spermatophyta</taxon>
        <taxon>Magnoliopsida</taxon>
        <taxon>eudicotyledons</taxon>
        <taxon>Gunneridae</taxon>
        <taxon>Pentapetalae</taxon>
        <taxon>asterids</taxon>
        <taxon>lamiids</taxon>
        <taxon>Solanales</taxon>
        <taxon>Solanaceae</taxon>
        <taxon>Solanoideae</taxon>
        <taxon>Datureae</taxon>
        <taxon>Datura</taxon>
    </lineage>
</organism>
<dbReference type="PANTHER" id="PTHR31174:SF34">
    <property type="entry name" value="LATE EMBRYOGENESIS ABUNDANT PROTEIN 47"/>
    <property type="match status" value="1"/>
</dbReference>
<protein>
    <recommendedName>
        <fullName evidence="3">SMP domain-containing protein</fullName>
    </recommendedName>
</protein>
<evidence type="ECO:0000256" key="1">
    <source>
        <dbReference type="ARBA" id="ARBA00010733"/>
    </source>
</evidence>
<dbReference type="InterPro" id="IPR042971">
    <property type="entry name" value="LEA_SMP"/>
</dbReference>
<accession>A0ABS8WW67</accession>
<evidence type="ECO:0000313" key="5">
    <source>
        <dbReference type="Proteomes" id="UP000823775"/>
    </source>
</evidence>
<dbReference type="InterPro" id="IPR007011">
    <property type="entry name" value="LEA_SMP_dom"/>
</dbReference>